<evidence type="ECO:0000313" key="2">
    <source>
        <dbReference type="EMBL" id="TQM80515.1"/>
    </source>
</evidence>
<dbReference type="Proteomes" id="UP000316628">
    <property type="component" value="Unassembled WGS sequence"/>
</dbReference>
<evidence type="ECO:0000259" key="1">
    <source>
        <dbReference type="Pfam" id="PF12728"/>
    </source>
</evidence>
<accession>A0A543JCD3</accession>
<dbReference type="OrthoDB" id="4463966at2"/>
<comment type="caution">
    <text evidence="2">The sequence shown here is derived from an EMBL/GenBank/DDBJ whole genome shotgun (WGS) entry which is preliminary data.</text>
</comment>
<feature type="domain" description="Helix-turn-helix" evidence="1">
    <location>
        <begin position="8"/>
        <end position="50"/>
    </location>
</feature>
<gene>
    <name evidence="2" type="ORF">FHX81_2850</name>
</gene>
<sequence length="235" mass="25542">MAEGLRDWITVRAAAERLRVSPERVRELVRSGDLEAISPGRDVLVQAEAVTRRANVIKPTAGRPLSPSMAWAVLSLVSDLKPHWVSSSELVRARRYARRPLSEWPRLLAGRAQVHRVRMPGPARKRVRSLTGVAVGGQWAARLHGANLVLPEGEPDEWYTTPAAFAALRAMKGIGWQSTSPDVVIHVVPDSLPPAVVAQVFAEVTVSRGTAAADLLDLGDDRSRRAAAELLGKVD</sequence>
<keyword evidence="3" id="KW-1185">Reference proteome</keyword>
<dbReference type="EMBL" id="VFPP01000001">
    <property type="protein sequence ID" value="TQM80515.1"/>
    <property type="molecule type" value="Genomic_DNA"/>
</dbReference>
<dbReference type="AlphaFoldDB" id="A0A543JCD3"/>
<dbReference type="NCBIfam" id="TIGR01764">
    <property type="entry name" value="excise"/>
    <property type="match status" value="1"/>
</dbReference>
<protein>
    <submittedName>
        <fullName evidence="2">Excisionase family DNA binding protein</fullName>
    </submittedName>
</protein>
<name>A0A543JCD3_9PSEU</name>
<reference evidence="2 3" key="1">
    <citation type="submission" date="2019-06" db="EMBL/GenBank/DDBJ databases">
        <title>Sequencing the genomes of 1000 actinobacteria strains.</title>
        <authorList>
            <person name="Klenk H.-P."/>
        </authorList>
    </citation>
    <scope>NUCLEOTIDE SEQUENCE [LARGE SCALE GENOMIC DNA]</scope>
    <source>
        <strain evidence="2 3">DSM 45456</strain>
    </source>
</reference>
<dbReference type="Pfam" id="PF12728">
    <property type="entry name" value="HTH_17"/>
    <property type="match status" value="1"/>
</dbReference>
<dbReference type="GO" id="GO:0003677">
    <property type="term" value="F:DNA binding"/>
    <property type="evidence" value="ECO:0007669"/>
    <property type="project" value="InterPro"/>
</dbReference>
<dbReference type="RefSeq" id="WP_141978575.1">
    <property type="nucleotide sequence ID" value="NZ_VFPP01000001.1"/>
</dbReference>
<organism evidence="2 3">
    <name type="scientific">Saccharothrix saharensis</name>
    <dbReference type="NCBI Taxonomy" id="571190"/>
    <lineage>
        <taxon>Bacteria</taxon>
        <taxon>Bacillati</taxon>
        <taxon>Actinomycetota</taxon>
        <taxon>Actinomycetes</taxon>
        <taxon>Pseudonocardiales</taxon>
        <taxon>Pseudonocardiaceae</taxon>
        <taxon>Saccharothrix</taxon>
    </lineage>
</organism>
<proteinExistence type="predicted"/>
<evidence type="ECO:0000313" key="3">
    <source>
        <dbReference type="Proteomes" id="UP000316628"/>
    </source>
</evidence>
<dbReference type="InterPro" id="IPR041657">
    <property type="entry name" value="HTH_17"/>
</dbReference>
<dbReference type="InterPro" id="IPR010093">
    <property type="entry name" value="SinI_DNA-bd"/>
</dbReference>